<proteinExistence type="predicted"/>
<comment type="caution">
    <text evidence="1">The sequence shown here is derived from an EMBL/GenBank/DDBJ whole genome shotgun (WGS) entry which is preliminary data.</text>
</comment>
<protein>
    <submittedName>
        <fullName evidence="1">Uncharacterized protein</fullName>
    </submittedName>
</protein>
<sequence length="52" mass="5324">MEPAKLNRTDAFSAFTRGEVGMLGKAVGPYGSPAAILGRLQRAAVTADDSTG</sequence>
<accession>A0ABU7FFF4</accession>
<dbReference type="Proteomes" id="UP001333996">
    <property type="component" value="Unassembled WGS sequence"/>
</dbReference>
<name>A0ABU7FFF4_9ACTN</name>
<dbReference type="EMBL" id="JAYWVC010000028">
    <property type="protein sequence ID" value="MED7822706.1"/>
    <property type="molecule type" value="Genomic_DNA"/>
</dbReference>
<evidence type="ECO:0000313" key="2">
    <source>
        <dbReference type="Proteomes" id="UP001333996"/>
    </source>
</evidence>
<dbReference type="RefSeq" id="WP_329507169.1">
    <property type="nucleotide sequence ID" value="NZ_BAAAYZ010000048.1"/>
</dbReference>
<keyword evidence="2" id="KW-1185">Reference proteome</keyword>
<organism evidence="1 2">
    <name type="scientific">Streptomyces chiangmaiensis</name>
    <dbReference type="NCBI Taxonomy" id="766497"/>
    <lineage>
        <taxon>Bacteria</taxon>
        <taxon>Bacillati</taxon>
        <taxon>Actinomycetota</taxon>
        <taxon>Actinomycetes</taxon>
        <taxon>Kitasatosporales</taxon>
        <taxon>Streptomycetaceae</taxon>
        <taxon>Streptomyces</taxon>
    </lineage>
</organism>
<evidence type="ECO:0000313" key="1">
    <source>
        <dbReference type="EMBL" id="MED7822706.1"/>
    </source>
</evidence>
<gene>
    <name evidence="1" type="ORF">VXC91_12120</name>
</gene>
<reference evidence="1" key="1">
    <citation type="submission" date="2024-01" db="EMBL/GenBank/DDBJ databases">
        <title>First draft genome sequence data of TA4-1, the type strain of Gram-positive actinobacterium Streptomyces chiangmaiensis.</title>
        <authorList>
            <person name="Yasawong M."/>
            <person name="Nantapong N."/>
        </authorList>
    </citation>
    <scope>NUCLEOTIDE SEQUENCE</scope>
    <source>
        <strain evidence="1">TA4-1</strain>
    </source>
</reference>